<accession>R7T4K1</accession>
<dbReference type="EMBL" id="KB312037">
    <property type="protein sequence ID" value="ELT87967.1"/>
    <property type="molecule type" value="Genomic_DNA"/>
</dbReference>
<evidence type="ECO:0000256" key="1">
    <source>
        <dbReference type="ARBA" id="ARBA00004141"/>
    </source>
</evidence>
<evidence type="ECO:0000313" key="6">
    <source>
        <dbReference type="EMBL" id="ELT87967.1"/>
    </source>
</evidence>
<comment type="subcellular location">
    <subcellularLocation>
        <location evidence="1">Membrane</location>
        <topology evidence="1">Multi-pass membrane protein</topology>
    </subcellularLocation>
</comment>
<feature type="transmembrane region" description="Helical" evidence="5">
    <location>
        <begin position="12"/>
        <end position="33"/>
    </location>
</feature>
<keyword evidence="2 5" id="KW-0812">Transmembrane</keyword>
<name>R7T4K1_CAPTE</name>
<reference evidence="6 8" key="2">
    <citation type="journal article" date="2013" name="Nature">
        <title>Insights into bilaterian evolution from three spiralian genomes.</title>
        <authorList>
            <person name="Simakov O."/>
            <person name="Marletaz F."/>
            <person name="Cho S.J."/>
            <person name="Edsinger-Gonzales E."/>
            <person name="Havlak P."/>
            <person name="Hellsten U."/>
            <person name="Kuo D.H."/>
            <person name="Larsson T."/>
            <person name="Lv J."/>
            <person name="Arendt D."/>
            <person name="Savage R."/>
            <person name="Osoegawa K."/>
            <person name="de Jong P."/>
            <person name="Grimwood J."/>
            <person name="Chapman J.A."/>
            <person name="Shapiro H."/>
            <person name="Aerts A."/>
            <person name="Otillar R.P."/>
            <person name="Terry A.Y."/>
            <person name="Boore J.L."/>
            <person name="Grigoriev I.V."/>
            <person name="Lindberg D.R."/>
            <person name="Seaver E.C."/>
            <person name="Weisblat D.A."/>
            <person name="Putnam N.H."/>
            <person name="Rokhsar D.S."/>
        </authorList>
    </citation>
    <scope>NUCLEOTIDE SEQUENCE</scope>
    <source>
        <strain evidence="6 8">I ESC-2004</strain>
    </source>
</reference>
<keyword evidence="3 5" id="KW-1133">Transmembrane helix</keyword>
<feature type="transmembrane region" description="Helical" evidence="5">
    <location>
        <begin position="190"/>
        <end position="214"/>
    </location>
</feature>
<dbReference type="OrthoDB" id="6126739at2759"/>
<dbReference type="PANTHER" id="PTHR10671">
    <property type="entry name" value="EPITHELIAL MEMBRANE PROTEIN-RELATED"/>
    <property type="match status" value="1"/>
</dbReference>
<evidence type="ECO:0000313" key="8">
    <source>
        <dbReference type="Proteomes" id="UP000014760"/>
    </source>
</evidence>
<gene>
    <name evidence="6" type="ORF">CAPTEDRAFT_224056</name>
</gene>
<feature type="transmembrane region" description="Helical" evidence="5">
    <location>
        <begin position="220"/>
        <end position="241"/>
    </location>
</feature>
<dbReference type="Proteomes" id="UP000014760">
    <property type="component" value="Unassembled WGS sequence"/>
</dbReference>
<dbReference type="EnsemblMetazoa" id="CapteT224056">
    <property type="protein sequence ID" value="CapteP224056"/>
    <property type="gene ID" value="CapteG224056"/>
</dbReference>
<reference evidence="8" key="1">
    <citation type="submission" date="2012-12" db="EMBL/GenBank/DDBJ databases">
        <authorList>
            <person name="Hellsten U."/>
            <person name="Grimwood J."/>
            <person name="Chapman J.A."/>
            <person name="Shapiro H."/>
            <person name="Aerts A."/>
            <person name="Otillar R.P."/>
            <person name="Terry A.Y."/>
            <person name="Boore J.L."/>
            <person name="Simakov O."/>
            <person name="Marletaz F."/>
            <person name="Cho S.-J."/>
            <person name="Edsinger-Gonzales E."/>
            <person name="Havlak P."/>
            <person name="Kuo D.-H."/>
            <person name="Larsson T."/>
            <person name="Lv J."/>
            <person name="Arendt D."/>
            <person name="Savage R."/>
            <person name="Osoegawa K."/>
            <person name="de Jong P."/>
            <person name="Lindberg D.R."/>
            <person name="Seaver E.C."/>
            <person name="Weisblat D.A."/>
            <person name="Putnam N.H."/>
            <person name="Grigoriev I.V."/>
            <person name="Rokhsar D.S."/>
        </authorList>
    </citation>
    <scope>NUCLEOTIDE SEQUENCE</scope>
    <source>
        <strain evidence="8">I ESC-2004</strain>
    </source>
</reference>
<dbReference type="Gene3D" id="1.20.140.150">
    <property type="match status" value="1"/>
</dbReference>
<evidence type="ECO:0000256" key="5">
    <source>
        <dbReference type="SAM" id="Phobius"/>
    </source>
</evidence>
<dbReference type="GO" id="GO:0005886">
    <property type="term" value="C:plasma membrane"/>
    <property type="evidence" value="ECO:0007669"/>
    <property type="project" value="TreeGrafter"/>
</dbReference>
<keyword evidence="4 5" id="KW-0472">Membrane</keyword>
<reference evidence="7" key="3">
    <citation type="submission" date="2015-06" db="UniProtKB">
        <authorList>
            <consortium name="EnsemblMetazoa"/>
        </authorList>
    </citation>
    <scope>IDENTIFICATION</scope>
</reference>
<evidence type="ECO:0000256" key="2">
    <source>
        <dbReference type="ARBA" id="ARBA00022692"/>
    </source>
</evidence>
<proteinExistence type="predicted"/>
<dbReference type="PANTHER" id="PTHR10671:SF108">
    <property type="entry name" value="CLAUDIN FAMILY PROTEIN-RELATED"/>
    <property type="match status" value="1"/>
</dbReference>
<protein>
    <submittedName>
        <fullName evidence="6 7">Uncharacterized protein</fullName>
    </submittedName>
</protein>
<evidence type="ECO:0000313" key="7">
    <source>
        <dbReference type="EnsemblMetazoa" id="CapteP224056"/>
    </source>
</evidence>
<evidence type="ECO:0000256" key="3">
    <source>
        <dbReference type="ARBA" id="ARBA00022989"/>
    </source>
</evidence>
<sequence length="347" mass="39270">MSLDRVCSYSTIIFAMNVWVLLVVSIATDYWEYRGFQYADIRKQITPSNTTQRYHPSTTTSHFVINYFWEPAARSGDLPSSYVEELFDQPPSLVRKIFVRRNVSLVENFGDVTVGTLVEEKREYREDTVLYFQHGNLFRDCDDLGVGVRVRLGLIKRRPHRCFNFILNRRPPYDYLTLELSAVIHLERSAFVLGIASVLSATLSVAGGCFGCLMHDKSGLILASAGAVGSAVLLILCIAVFHAKCHLIHRHEFMQGIHLPYKRVIDASRTQRFGWSFLLAWLCVGMLLVQAYVWLNKAQNYGIKTFAGEHFASEHAVAGVTRLDDEHIDLLSNGPKNANGGIEPYFL</sequence>
<organism evidence="6">
    <name type="scientific">Capitella teleta</name>
    <name type="common">Polychaete worm</name>
    <dbReference type="NCBI Taxonomy" id="283909"/>
    <lineage>
        <taxon>Eukaryota</taxon>
        <taxon>Metazoa</taxon>
        <taxon>Spiralia</taxon>
        <taxon>Lophotrochozoa</taxon>
        <taxon>Annelida</taxon>
        <taxon>Polychaeta</taxon>
        <taxon>Sedentaria</taxon>
        <taxon>Scolecida</taxon>
        <taxon>Capitellidae</taxon>
        <taxon>Capitella</taxon>
    </lineage>
</organism>
<dbReference type="EMBL" id="AMQN01015581">
    <property type="status" value="NOT_ANNOTATED_CDS"/>
    <property type="molecule type" value="Genomic_DNA"/>
</dbReference>
<dbReference type="AlphaFoldDB" id="R7T4K1"/>
<dbReference type="OMA" id="TTDYWEY"/>
<keyword evidence="8" id="KW-1185">Reference proteome</keyword>
<evidence type="ECO:0000256" key="4">
    <source>
        <dbReference type="ARBA" id="ARBA00023136"/>
    </source>
</evidence>
<dbReference type="InterPro" id="IPR050579">
    <property type="entry name" value="PMP-22/EMP/MP20-like"/>
</dbReference>
<dbReference type="HOGENOM" id="CLU_886375_0_0_1"/>
<feature type="transmembrane region" description="Helical" evidence="5">
    <location>
        <begin position="273"/>
        <end position="295"/>
    </location>
</feature>